<dbReference type="InterPro" id="IPR043519">
    <property type="entry name" value="NT_sf"/>
</dbReference>
<protein>
    <recommendedName>
        <fullName evidence="8">PAP-associated domain-containing protein</fullName>
    </recommendedName>
</protein>
<keyword evidence="6" id="KW-0460">Magnesium</keyword>
<keyword evidence="10" id="KW-1185">Reference proteome</keyword>
<comment type="caution">
    <text evidence="9">The sequence shown here is derived from an EMBL/GenBank/DDBJ whole genome shotgun (WGS) entry which is preliminary data.</text>
</comment>
<feature type="domain" description="PAP-associated" evidence="8">
    <location>
        <begin position="305"/>
        <end position="361"/>
    </location>
</feature>
<dbReference type="GO" id="GO:0016779">
    <property type="term" value="F:nucleotidyltransferase activity"/>
    <property type="evidence" value="ECO:0007669"/>
    <property type="project" value="TreeGrafter"/>
</dbReference>
<accession>A0A9P5S2Y5</accession>
<keyword evidence="5" id="KW-0479">Metal-binding</keyword>
<evidence type="ECO:0000313" key="9">
    <source>
        <dbReference type="EMBL" id="KAF9153806.1"/>
    </source>
</evidence>
<evidence type="ECO:0000313" key="10">
    <source>
        <dbReference type="Proteomes" id="UP000748756"/>
    </source>
</evidence>
<evidence type="ECO:0000256" key="5">
    <source>
        <dbReference type="ARBA" id="ARBA00022723"/>
    </source>
</evidence>
<evidence type="ECO:0000256" key="2">
    <source>
        <dbReference type="ARBA" id="ARBA00001946"/>
    </source>
</evidence>
<keyword evidence="4" id="KW-0808">Transferase</keyword>
<dbReference type="PANTHER" id="PTHR12271">
    <property type="entry name" value="POLY A POLYMERASE CID PAP -RELATED"/>
    <property type="match status" value="1"/>
</dbReference>
<dbReference type="SUPFAM" id="SSF81301">
    <property type="entry name" value="Nucleotidyltransferase"/>
    <property type="match status" value="1"/>
</dbReference>
<organism evidence="9 10">
    <name type="scientific">Linnemannia schmuckeri</name>
    <dbReference type="NCBI Taxonomy" id="64567"/>
    <lineage>
        <taxon>Eukaryota</taxon>
        <taxon>Fungi</taxon>
        <taxon>Fungi incertae sedis</taxon>
        <taxon>Mucoromycota</taxon>
        <taxon>Mortierellomycotina</taxon>
        <taxon>Mortierellomycetes</taxon>
        <taxon>Mortierellales</taxon>
        <taxon>Mortierellaceae</taxon>
        <taxon>Linnemannia</taxon>
    </lineage>
</organism>
<evidence type="ECO:0000256" key="3">
    <source>
        <dbReference type="ARBA" id="ARBA00008593"/>
    </source>
</evidence>
<gene>
    <name evidence="9" type="ORF">BG015_002572</name>
</gene>
<evidence type="ECO:0000259" key="8">
    <source>
        <dbReference type="Pfam" id="PF03828"/>
    </source>
</evidence>
<comment type="cofactor">
    <cofactor evidence="1">
        <name>Mn(2+)</name>
        <dbReference type="ChEBI" id="CHEBI:29035"/>
    </cofactor>
</comment>
<dbReference type="Pfam" id="PF03828">
    <property type="entry name" value="PAP_assoc"/>
    <property type="match status" value="1"/>
</dbReference>
<dbReference type="GO" id="GO:0031123">
    <property type="term" value="P:RNA 3'-end processing"/>
    <property type="evidence" value="ECO:0007669"/>
    <property type="project" value="TreeGrafter"/>
</dbReference>
<dbReference type="AlphaFoldDB" id="A0A9P5S2Y5"/>
<dbReference type="OrthoDB" id="2274644at2759"/>
<name>A0A9P5S2Y5_9FUNG</name>
<evidence type="ECO:0000256" key="6">
    <source>
        <dbReference type="ARBA" id="ARBA00022842"/>
    </source>
</evidence>
<proteinExistence type="inferred from homology"/>
<dbReference type="SUPFAM" id="SSF81631">
    <property type="entry name" value="PAP/OAS1 substrate-binding domain"/>
    <property type="match status" value="1"/>
</dbReference>
<sequence>MVPSRPSRTSPDPTGSSRSSKHIFRMSRPHFIEYLFNLILFECSSQVASGRIRRFTKAHLAGCFRRVREMYEQDRNDLLDDFVDYDSWNEHHQDGGCSYVDDFVVWRVSRAPRPKNSSMTTRKKSLRCSRTTMPILSCGSPKPRHHRKSEMQAIRQVVDMRIREHFRDYSIEVHLFGSFASGFCSMSSDAEMTCDVNLKQPMGVHNSKLISTYFNIDDRFKTLWFSIKQIGKQYDIISASAGFLSSYTLTMMLIIFLEDVTSPSILPRLQQSPMVTIHTIDGHDCSFDSKTIYTSYDTDNRHSSGQLLIDFFYFYGYVFNCATQGVHPSLGKIQDCNITPSARSRTDSRPKEWLICISDFFITDRNVAGNCSKENVAKIQACFQSAYLALEENDINKTFNV</sequence>
<evidence type="ECO:0000256" key="1">
    <source>
        <dbReference type="ARBA" id="ARBA00001936"/>
    </source>
</evidence>
<dbReference type="Gene3D" id="1.10.1410.10">
    <property type="match status" value="1"/>
</dbReference>
<feature type="compositionally biased region" description="Low complexity" evidence="7">
    <location>
        <begin position="1"/>
        <end position="18"/>
    </location>
</feature>
<comment type="cofactor">
    <cofactor evidence="2">
        <name>Mg(2+)</name>
        <dbReference type="ChEBI" id="CHEBI:18420"/>
    </cofactor>
</comment>
<comment type="similarity">
    <text evidence="3">Belongs to the DNA polymerase type-B-like family.</text>
</comment>
<feature type="region of interest" description="Disordered" evidence="7">
    <location>
        <begin position="1"/>
        <end position="21"/>
    </location>
</feature>
<evidence type="ECO:0000256" key="4">
    <source>
        <dbReference type="ARBA" id="ARBA00022679"/>
    </source>
</evidence>
<dbReference type="GO" id="GO:0046872">
    <property type="term" value="F:metal ion binding"/>
    <property type="evidence" value="ECO:0007669"/>
    <property type="project" value="UniProtKB-KW"/>
</dbReference>
<evidence type="ECO:0000256" key="7">
    <source>
        <dbReference type="SAM" id="MobiDB-lite"/>
    </source>
</evidence>
<dbReference type="InterPro" id="IPR002058">
    <property type="entry name" value="PAP_assoc"/>
</dbReference>
<dbReference type="EMBL" id="JAAAUQ010000152">
    <property type="protein sequence ID" value="KAF9153806.1"/>
    <property type="molecule type" value="Genomic_DNA"/>
</dbReference>
<reference evidence="9" key="1">
    <citation type="journal article" date="2020" name="Fungal Divers.">
        <title>Resolving the Mortierellaceae phylogeny through synthesis of multi-gene phylogenetics and phylogenomics.</title>
        <authorList>
            <person name="Vandepol N."/>
            <person name="Liber J."/>
            <person name="Desiro A."/>
            <person name="Na H."/>
            <person name="Kennedy M."/>
            <person name="Barry K."/>
            <person name="Grigoriev I.V."/>
            <person name="Miller A.N."/>
            <person name="O'Donnell K."/>
            <person name="Stajich J.E."/>
            <person name="Bonito G."/>
        </authorList>
    </citation>
    <scope>NUCLEOTIDE SEQUENCE</scope>
    <source>
        <strain evidence="9">NRRL 6426</strain>
    </source>
</reference>
<dbReference type="PANTHER" id="PTHR12271:SF40">
    <property type="entry name" value="POLY(A) RNA POLYMERASE GLD2"/>
    <property type="match status" value="1"/>
</dbReference>
<dbReference type="Proteomes" id="UP000748756">
    <property type="component" value="Unassembled WGS sequence"/>
</dbReference>